<evidence type="ECO:0000259" key="1">
    <source>
        <dbReference type="Pfam" id="PF00134"/>
    </source>
</evidence>
<gene>
    <name evidence="2" type="ORF">PCON_09458</name>
</gene>
<sequence length="380" mass="41723">MPSRNIHSLSLSLADSEGQINTLNGSPRMTPPCSARPAQHLSTMIQRMENNTKGLGPTIFQQGLITPTTPSCYPGNTTTSKSNGDIELSSVTTVSNLTTISIPTVPMDIDTESAVAAMPTPESPADEDFDMSLEEFEKRYVPLSSLPTPPASSQPTISNLDKATHIDAEFLGATRLDFPLGWCDSLADMQAYYSGPARYLVSMVPRTASREPASIQCIADMLQRANLRASVVSLACCVLDCLSDQFLRKWRNECCRRNGYPEGAEVLVVAALAIAQKFFEDRPYYNKQWARSISDNLFDVETLSLTEILVLQDLNYDLMKLSDPELLEENLVEIRRFTEEACKASAAKIAKQQAAPVKADCSNGDYFARSSKTSFPLSGY</sequence>
<evidence type="ECO:0000313" key="2">
    <source>
        <dbReference type="EMBL" id="CCX30857.1"/>
    </source>
</evidence>
<keyword evidence="3" id="KW-1185">Reference proteome</keyword>
<feature type="domain" description="Cyclin N-terminal" evidence="1">
    <location>
        <begin position="214"/>
        <end position="318"/>
    </location>
</feature>
<dbReference type="InterPro" id="IPR036915">
    <property type="entry name" value="Cyclin-like_sf"/>
</dbReference>
<dbReference type="Proteomes" id="UP000018144">
    <property type="component" value="Unassembled WGS sequence"/>
</dbReference>
<dbReference type="AlphaFoldDB" id="U4LH71"/>
<dbReference type="Pfam" id="PF00134">
    <property type="entry name" value="Cyclin_N"/>
    <property type="match status" value="1"/>
</dbReference>
<dbReference type="CDD" id="cd20557">
    <property type="entry name" value="CYCLIN_ScPCL1-like"/>
    <property type="match status" value="1"/>
</dbReference>
<dbReference type="InterPro" id="IPR006671">
    <property type="entry name" value="Cyclin_N"/>
</dbReference>
<dbReference type="OMA" id="SAERCEV"/>
<dbReference type="SUPFAM" id="SSF47954">
    <property type="entry name" value="Cyclin-like"/>
    <property type="match status" value="1"/>
</dbReference>
<dbReference type="eggNOG" id="ENOG502S61K">
    <property type="taxonomic scope" value="Eukaryota"/>
</dbReference>
<proteinExistence type="predicted"/>
<dbReference type="Gene3D" id="1.10.472.10">
    <property type="entry name" value="Cyclin-like"/>
    <property type="match status" value="1"/>
</dbReference>
<dbReference type="OrthoDB" id="3877279at2759"/>
<dbReference type="EMBL" id="HF935497">
    <property type="protein sequence ID" value="CCX30857.1"/>
    <property type="molecule type" value="Genomic_DNA"/>
</dbReference>
<accession>U4LH71</accession>
<protein>
    <recommendedName>
        <fullName evidence="1">Cyclin N-terminal domain-containing protein</fullName>
    </recommendedName>
</protein>
<evidence type="ECO:0000313" key="3">
    <source>
        <dbReference type="Proteomes" id="UP000018144"/>
    </source>
</evidence>
<name>U4LH71_PYROM</name>
<organism evidence="2 3">
    <name type="scientific">Pyronema omphalodes (strain CBS 100304)</name>
    <name type="common">Pyronema confluens</name>
    <dbReference type="NCBI Taxonomy" id="1076935"/>
    <lineage>
        <taxon>Eukaryota</taxon>
        <taxon>Fungi</taxon>
        <taxon>Dikarya</taxon>
        <taxon>Ascomycota</taxon>
        <taxon>Pezizomycotina</taxon>
        <taxon>Pezizomycetes</taxon>
        <taxon>Pezizales</taxon>
        <taxon>Pyronemataceae</taxon>
        <taxon>Pyronema</taxon>
    </lineage>
</organism>
<reference evidence="2 3" key="1">
    <citation type="journal article" date="2013" name="PLoS Genet.">
        <title>The genome and development-dependent transcriptomes of Pyronema confluens: a window into fungal evolution.</title>
        <authorList>
            <person name="Traeger S."/>
            <person name="Altegoer F."/>
            <person name="Freitag M."/>
            <person name="Gabaldon T."/>
            <person name="Kempken F."/>
            <person name="Kumar A."/>
            <person name="Marcet-Houben M."/>
            <person name="Poggeler S."/>
            <person name="Stajich J.E."/>
            <person name="Nowrousian M."/>
        </authorList>
    </citation>
    <scope>NUCLEOTIDE SEQUENCE [LARGE SCALE GENOMIC DNA]</scope>
    <source>
        <strain evidence="3">CBS 100304</strain>
        <tissue evidence="2">Vegetative mycelium</tissue>
    </source>
</reference>